<name>A0A1J7JL03_9PEZI</name>
<sequence>MPAIPSLSDTSLATRALKINDAAYLLSCLLRDALLPLVSHSYCLTFVRKLTGHKYCNMALRIDLERTDVEEY</sequence>
<organism evidence="1 2">
    <name type="scientific">Coniochaeta ligniaria NRRL 30616</name>
    <dbReference type="NCBI Taxonomy" id="1408157"/>
    <lineage>
        <taxon>Eukaryota</taxon>
        <taxon>Fungi</taxon>
        <taxon>Dikarya</taxon>
        <taxon>Ascomycota</taxon>
        <taxon>Pezizomycotina</taxon>
        <taxon>Sordariomycetes</taxon>
        <taxon>Sordariomycetidae</taxon>
        <taxon>Coniochaetales</taxon>
        <taxon>Coniochaetaceae</taxon>
        <taxon>Coniochaeta</taxon>
    </lineage>
</organism>
<evidence type="ECO:0000313" key="1">
    <source>
        <dbReference type="EMBL" id="OIW30528.1"/>
    </source>
</evidence>
<dbReference type="AlphaFoldDB" id="A0A1J7JL03"/>
<dbReference type="Proteomes" id="UP000182658">
    <property type="component" value="Unassembled WGS sequence"/>
</dbReference>
<evidence type="ECO:0000313" key="2">
    <source>
        <dbReference type="Proteomes" id="UP000182658"/>
    </source>
</evidence>
<proteinExistence type="predicted"/>
<dbReference type="EMBL" id="KV875096">
    <property type="protein sequence ID" value="OIW30528.1"/>
    <property type="molecule type" value="Genomic_DNA"/>
</dbReference>
<keyword evidence="2" id="KW-1185">Reference proteome</keyword>
<accession>A0A1J7JL03</accession>
<dbReference type="InParanoid" id="A0A1J7JL03"/>
<protein>
    <submittedName>
        <fullName evidence="1">Uncharacterized protein</fullName>
    </submittedName>
</protein>
<gene>
    <name evidence="1" type="ORF">CONLIGDRAFT_630507</name>
</gene>
<reference evidence="1 2" key="1">
    <citation type="submission" date="2016-10" db="EMBL/GenBank/DDBJ databases">
        <title>Draft genome sequence of Coniochaeta ligniaria NRRL30616, a lignocellulolytic fungus for bioabatement of inhibitors in plant biomass hydrolysates.</title>
        <authorList>
            <consortium name="DOE Joint Genome Institute"/>
            <person name="Jimenez D.J."/>
            <person name="Hector R.E."/>
            <person name="Riley R."/>
            <person name="Sun H."/>
            <person name="Grigoriev I.V."/>
            <person name="Van Elsas J.D."/>
            <person name="Nichols N.N."/>
        </authorList>
    </citation>
    <scope>NUCLEOTIDE SEQUENCE [LARGE SCALE GENOMIC DNA]</scope>
    <source>
        <strain evidence="1 2">NRRL 30616</strain>
    </source>
</reference>